<dbReference type="AlphaFoldDB" id="A0A9D4IHZ8"/>
<dbReference type="EMBL" id="JAIWYP010000009">
    <property type="protein sequence ID" value="KAH3773227.1"/>
    <property type="molecule type" value="Genomic_DNA"/>
</dbReference>
<accession>A0A9D4IHZ8</accession>
<organism evidence="1 2">
    <name type="scientific">Dreissena polymorpha</name>
    <name type="common">Zebra mussel</name>
    <name type="synonym">Mytilus polymorpha</name>
    <dbReference type="NCBI Taxonomy" id="45954"/>
    <lineage>
        <taxon>Eukaryota</taxon>
        <taxon>Metazoa</taxon>
        <taxon>Spiralia</taxon>
        <taxon>Lophotrochozoa</taxon>
        <taxon>Mollusca</taxon>
        <taxon>Bivalvia</taxon>
        <taxon>Autobranchia</taxon>
        <taxon>Heteroconchia</taxon>
        <taxon>Euheterodonta</taxon>
        <taxon>Imparidentia</taxon>
        <taxon>Neoheterodontei</taxon>
        <taxon>Myida</taxon>
        <taxon>Dreissenoidea</taxon>
        <taxon>Dreissenidae</taxon>
        <taxon>Dreissena</taxon>
    </lineage>
</organism>
<evidence type="ECO:0000313" key="1">
    <source>
        <dbReference type="EMBL" id="KAH3773227.1"/>
    </source>
</evidence>
<evidence type="ECO:0000313" key="2">
    <source>
        <dbReference type="Proteomes" id="UP000828390"/>
    </source>
</evidence>
<protein>
    <submittedName>
        <fullName evidence="1">Uncharacterized protein</fullName>
    </submittedName>
</protein>
<dbReference type="Proteomes" id="UP000828390">
    <property type="component" value="Unassembled WGS sequence"/>
</dbReference>
<name>A0A9D4IHZ8_DREPO</name>
<proteinExistence type="predicted"/>
<gene>
    <name evidence="1" type="ORF">DPMN_174585</name>
</gene>
<reference evidence="1" key="1">
    <citation type="journal article" date="2019" name="bioRxiv">
        <title>The Genome of the Zebra Mussel, Dreissena polymorpha: A Resource for Invasive Species Research.</title>
        <authorList>
            <person name="McCartney M.A."/>
            <person name="Auch B."/>
            <person name="Kono T."/>
            <person name="Mallez S."/>
            <person name="Zhang Y."/>
            <person name="Obille A."/>
            <person name="Becker A."/>
            <person name="Abrahante J.E."/>
            <person name="Garbe J."/>
            <person name="Badalamenti J.P."/>
            <person name="Herman A."/>
            <person name="Mangelson H."/>
            <person name="Liachko I."/>
            <person name="Sullivan S."/>
            <person name="Sone E.D."/>
            <person name="Koren S."/>
            <person name="Silverstein K.A.T."/>
            <person name="Beckman K.B."/>
            <person name="Gohl D.M."/>
        </authorList>
    </citation>
    <scope>NUCLEOTIDE SEQUENCE</scope>
    <source>
        <strain evidence="1">Duluth1</strain>
        <tissue evidence="1">Whole animal</tissue>
    </source>
</reference>
<comment type="caution">
    <text evidence="1">The sequence shown here is derived from an EMBL/GenBank/DDBJ whole genome shotgun (WGS) entry which is preliminary data.</text>
</comment>
<sequence length="72" mass="7544">MNEFTNLKTQRSDCIASSSGWGRNGWNSSYYQANCSGCNHARAAAPWGGSSENGVLKLLGVVGVVHGAKTSP</sequence>
<keyword evidence="2" id="KW-1185">Reference proteome</keyword>
<reference evidence="1" key="2">
    <citation type="submission" date="2020-11" db="EMBL/GenBank/DDBJ databases">
        <authorList>
            <person name="McCartney M.A."/>
            <person name="Auch B."/>
            <person name="Kono T."/>
            <person name="Mallez S."/>
            <person name="Becker A."/>
            <person name="Gohl D.M."/>
            <person name="Silverstein K.A.T."/>
            <person name="Koren S."/>
            <person name="Bechman K.B."/>
            <person name="Herman A."/>
            <person name="Abrahante J.E."/>
            <person name="Garbe J."/>
        </authorList>
    </citation>
    <scope>NUCLEOTIDE SEQUENCE</scope>
    <source>
        <strain evidence="1">Duluth1</strain>
        <tissue evidence="1">Whole animal</tissue>
    </source>
</reference>